<keyword evidence="10 13" id="KW-1133">Transmembrane helix</keyword>
<evidence type="ECO:0000313" key="15">
    <source>
        <dbReference type="EMBL" id="GLV53473.1"/>
    </source>
</evidence>
<evidence type="ECO:0000313" key="16">
    <source>
        <dbReference type="Proteomes" id="UP001344906"/>
    </source>
</evidence>
<keyword evidence="11" id="KW-0902">Two-component regulatory system</keyword>
<organism evidence="15 16">
    <name type="scientific">Dictyobacter halimunensis</name>
    <dbReference type="NCBI Taxonomy" id="3026934"/>
    <lineage>
        <taxon>Bacteria</taxon>
        <taxon>Bacillati</taxon>
        <taxon>Chloroflexota</taxon>
        <taxon>Ktedonobacteria</taxon>
        <taxon>Ktedonobacterales</taxon>
        <taxon>Dictyobacteraceae</taxon>
        <taxon>Dictyobacter</taxon>
    </lineage>
</organism>
<feature type="transmembrane region" description="Helical" evidence="13">
    <location>
        <begin position="120"/>
        <end position="138"/>
    </location>
</feature>
<keyword evidence="16" id="KW-1185">Reference proteome</keyword>
<dbReference type="InterPro" id="IPR038318">
    <property type="entry name" value="KdpD_sf"/>
</dbReference>
<reference evidence="15 16" key="1">
    <citation type="submission" date="2023-02" db="EMBL/GenBank/DDBJ databases">
        <title>Dictyobacter halimunensis sp. nov., a new member of the class Ktedonobacteria from forest soil in a geothermal area.</title>
        <authorList>
            <person name="Rachmania M.K."/>
            <person name="Ningsih F."/>
            <person name="Sakai Y."/>
            <person name="Yabe S."/>
            <person name="Yokota A."/>
            <person name="Sjamsuridzal W."/>
        </authorList>
    </citation>
    <scope>NUCLEOTIDE SEQUENCE [LARGE SCALE GENOMIC DNA]</scope>
    <source>
        <strain evidence="15 16">S3.2.2.5</strain>
    </source>
</reference>
<dbReference type="Pfam" id="PF00512">
    <property type="entry name" value="HisKA"/>
    <property type="match status" value="1"/>
</dbReference>
<feature type="transmembrane region" description="Helical" evidence="13">
    <location>
        <begin position="57"/>
        <end position="77"/>
    </location>
</feature>
<dbReference type="PROSITE" id="PS50109">
    <property type="entry name" value="HIS_KIN"/>
    <property type="match status" value="1"/>
</dbReference>
<dbReference type="EMBL" id="BSRI01000001">
    <property type="protein sequence ID" value="GLV53473.1"/>
    <property type="molecule type" value="Genomic_DNA"/>
</dbReference>
<feature type="transmembrane region" description="Helical" evidence="13">
    <location>
        <begin position="84"/>
        <end position="108"/>
    </location>
</feature>
<sequence length="411" mass="46161">MKRSPSQRPARLSFTRGPMTASLSAWRRPLIGYLITLPLAALMLALAPLVWNQGFPITSTHINTILLLVVTVAAVVWGIGPSICLLLVGTGLILDLFFQPLLLGRLFPHVAFQRLNLNELVSIALFALTGMMISIIVYQRERARRHAQEQENISKNAQHQLEEFIGIICHELKTPLTGIQGNIQFACRKIQKHLLSVPEAVHLHPQIKSLLKTLHYAERSAVIETRLVDDLLDASRIQRNTFRIKRTDCNLVDCVDQAVERLEGMNARKRIVWNRSSDMLLVYGDPDRLEQVVSNYLSNALKYARASTLVTICLTAEADFARVSVSDEGPGLSLEEQQRIWERFYRAQPRVEPNEDDEVPHVGLGIGLSLCRAIVEQHGGQVGVESVPEEGSTFWFTIPLNNNEKEEASQD</sequence>
<dbReference type="CDD" id="cd00082">
    <property type="entry name" value="HisKA"/>
    <property type="match status" value="1"/>
</dbReference>
<dbReference type="EC" id="2.7.13.3" evidence="3"/>
<keyword evidence="4" id="KW-0597">Phosphoprotein</keyword>
<evidence type="ECO:0000259" key="14">
    <source>
        <dbReference type="PROSITE" id="PS50109"/>
    </source>
</evidence>
<evidence type="ECO:0000256" key="11">
    <source>
        <dbReference type="ARBA" id="ARBA00023012"/>
    </source>
</evidence>
<evidence type="ECO:0000256" key="5">
    <source>
        <dbReference type="ARBA" id="ARBA00022679"/>
    </source>
</evidence>
<protein>
    <recommendedName>
        <fullName evidence="3">histidine kinase</fullName>
        <ecNumber evidence="3">2.7.13.3</ecNumber>
    </recommendedName>
</protein>
<evidence type="ECO:0000256" key="7">
    <source>
        <dbReference type="ARBA" id="ARBA00022741"/>
    </source>
</evidence>
<feature type="domain" description="Histidine kinase" evidence="14">
    <location>
        <begin position="167"/>
        <end position="402"/>
    </location>
</feature>
<dbReference type="Pfam" id="PF02518">
    <property type="entry name" value="HATPase_c"/>
    <property type="match status" value="1"/>
</dbReference>
<dbReference type="Gene3D" id="1.20.120.620">
    <property type="entry name" value="Backbone structure of the membrane domain of e. Coli histidine kinase receptor kdpd"/>
    <property type="match status" value="1"/>
</dbReference>
<dbReference type="SMART" id="SM00388">
    <property type="entry name" value="HisKA"/>
    <property type="match status" value="1"/>
</dbReference>
<dbReference type="SMART" id="SM00387">
    <property type="entry name" value="HATPase_c"/>
    <property type="match status" value="1"/>
</dbReference>
<keyword evidence="7" id="KW-0547">Nucleotide-binding</keyword>
<dbReference type="PANTHER" id="PTHR43547">
    <property type="entry name" value="TWO-COMPONENT HISTIDINE KINASE"/>
    <property type="match status" value="1"/>
</dbReference>
<name>A0ABQ6FIV5_9CHLR</name>
<keyword evidence="6 13" id="KW-0812">Transmembrane</keyword>
<dbReference type="InterPro" id="IPR036890">
    <property type="entry name" value="HATPase_C_sf"/>
</dbReference>
<dbReference type="InterPro" id="IPR005467">
    <property type="entry name" value="His_kinase_dom"/>
</dbReference>
<dbReference type="InterPro" id="IPR036097">
    <property type="entry name" value="HisK_dim/P_sf"/>
</dbReference>
<comment type="catalytic activity">
    <reaction evidence="1">
        <text>ATP + protein L-histidine = ADP + protein N-phospho-L-histidine.</text>
        <dbReference type="EC" id="2.7.13.3"/>
    </reaction>
</comment>
<dbReference type="SUPFAM" id="SSF47384">
    <property type="entry name" value="Homodimeric domain of signal transducing histidine kinase"/>
    <property type="match status" value="1"/>
</dbReference>
<keyword evidence="12 13" id="KW-0472">Membrane</keyword>
<evidence type="ECO:0000256" key="1">
    <source>
        <dbReference type="ARBA" id="ARBA00000085"/>
    </source>
</evidence>
<dbReference type="PRINTS" id="PR00344">
    <property type="entry name" value="BCTRLSENSOR"/>
</dbReference>
<dbReference type="Gene3D" id="3.30.565.10">
    <property type="entry name" value="Histidine kinase-like ATPase, C-terminal domain"/>
    <property type="match status" value="1"/>
</dbReference>
<feature type="transmembrane region" description="Helical" evidence="13">
    <location>
        <begin position="30"/>
        <end position="51"/>
    </location>
</feature>
<keyword evidence="9" id="KW-0067">ATP-binding</keyword>
<proteinExistence type="predicted"/>
<evidence type="ECO:0000256" key="12">
    <source>
        <dbReference type="ARBA" id="ARBA00023136"/>
    </source>
</evidence>
<evidence type="ECO:0000256" key="6">
    <source>
        <dbReference type="ARBA" id="ARBA00022692"/>
    </source>
</evidence>
<dbReference type="InterPro" id="IPR025201">
    <property type="entry name" value="KdpD_TM"/>
</dbReference>
<evidence type="ECO:0000256" key="9">
    <source>
        <dbReference type="ARBA" id="ARBA00022840"/>
    </source>
</evidence>
<dbReference type="CDD" id="cd00075">
    <property type="entry name" value="HATPase"/>
    <property type="match status" value="1"/>
</dbReference>
<evidence type="ECO:0000256" key="2">
    <source>
        <dbReference type="ARBA" id="ARBA00004141"/>
    </source>
</evidence>
<dbReference type="InterPro" id="IPR004358">
    <property type="entry name" value="Sig_transdc_His_kin-like_C"/>
</dbReference>
<keyword evidence="5" id="KW-0808">Transferase</keyword>
<dbReference type="Proteomes" id="UP001344906">
    <property type="component" value="Unassembled WGS sequence"/>
</dbReference>
<dbReference type="RefSeq" id="WP_338247124.1">
    <property type="nucleotide sequence ID" value="NZ_BSRI01000001.1"/>
</dbReference>
<evidence type="ECO:0000256" key="4">
    <source>
        <dbReference type="ARBA" id="ARBA00022553"/>
    </source>
</evidence>
<evidence type="ECO:0000256" key="8">
    <source>
        <dbReference type="ARBA" id="ARBA00022777"/>
    </source>
</evidence>
<evidence type="ECO:0000256" key="3">
    <source>
        <dbReference type="ARBA" id="ARBA00012438"/>
    </source>
</evidence>
<evidence type="ECO:0000256" key="10">
    <source>
        <dbReference type="ARBA" id="ARBA00022989"/>
    </source>
</evidence>
<dbReference type="InterPro" id="IPR003594">
    <property type="entry name" value="HATPase_dom"/>
</dbReference>
<dbReference type="PANTHER" id="PTHR43547:SF2">
    <property type="entry name" value="HYBRID SIGNAL TRANSDUCTION HISTIDINE KINASE C"/>
    <property type="match status" value="1"/>
</dbReference>
<evidence type="ECO:0000256" key="13">
    <source>
        <dbReference type="SAM" id="Phobius"/>
    </source>
</evidence>
<dbReference type="InterPro" id="IPR003661">
    <property type="entry name" value="HisK_dim/P_dom"/>
</dbReference>
<comment type="subcellular location">
    <subcellularLocation>
        <location evidence="2">Membrane</location>
        <topology evidence="2">Multi-pass membrane protein</topology>
    </subcellularLocation>
</comment>
<keyword evidence="8" id="KW-0418">Kinase</keyword>
<dbReference type="Gene3D" id="1.10.287.130">
    <property type="match status" value="1"/>
</dbReference>
<dbReference type="SUPFAM" id="SSF55874">
    <property type="entry name" value="ATPase domain of HSP90 chaperone/DNA topoisomerase II/histidine kinase"/>
    <property type="match status" value="1"/>
</dbReference>
<accession>A0ABQ6FIV5</accession>
<gene>
    <name evidence="15" type="ORF">KDH_03270</name>
</gene>
<dbReference type="Pfam" id="PF13493">
    <property type="entry name" value="DUF4118"/>
    <property type="match status" value="1"/>
</dbReference>
<comment type="caution">
    <text evidence="15">The sequence shown here is derived from an EMBL/GenBank/DDBJ whole genome shotgun (WGS) entry which is preliminary data.</text>
</comment>